<organism evidence="9 10">
    <name type="scientific">Qipengyuania oceanensis</name>
    <dbReference type="NCBI Taxonomy" id="1463597"/>
    <lineage>
        <taxon>Bacteria</taxon>
        <taxon>Pseudomonadati</taxon>
        <taxon>Pseudomonadota</taxon>
        <taxon>Alphaproteobacteria</taxon>
        <taxon>Sphingomonadales</taxon>
        <taxon>Erythrobacteraceae</taxon>
        <taxon>Qipengyuania</taxon>
    </lineage>
</organism>
<dbReference type="UniPathway" id="UPA00619">
    <property type="reaction ID" value="UER00676"/>
</dbReference>
<evidence type="ECO:0000256" key="2">
    <source>
        <dbReference type="ARBA" id="ARBA00004963"/>
    </source>
</evidence>
<dbReference type="InterPro" id="IPR001279">
    <property type="entry name" value="Metallo-B-lactamas"/>
</dbReference>
<feature type="binding site" evidence="7">
    <location>
        <position position="63"/>
    </location>
    <ligand>
        <name>Zn(2+)</name>
        <dbReference type="ChEBI" id="CHEBI:29105"/>
        <label>1</label>
    </ligand>
</feature>
<evidence type="ECO:0000256" key="5">
    <source>
        <dbReference type="ARBA" id="ARBA00022801"/>
    </source>
</evidence>
<feature type="binding site" evidence="7">
    <location>
        <position position="65"/>
    </location>
    <ligand>
        <name>Zn(2+)</name>
        <dbReference type="ChEBI" id="CHEBI:29105"/>
        <label>2</label>
    </ligand>
</feature>
<dbReference type="SMART" id="SM00849">
    <property type="entry name" value="Lactamase_B"/>
    <property type="match status" value="1"/>
</dbReference>
<gene>
    <name evidence="7 9" type="primary">gloB</name>
    <name evidence="9" type="ORF">GRI48_02800</name>
</gene>
<dbReference type="RefSeq" id="WP_160671098.1">
    <property type="nucleotide sequence ID" value="NZ_WTYN01000001.1"/>
</dbReference>
<dbReference type="PIRSF" id="PIRSF005457">
    <property type="entry name" value="Glx"/>
    <property type="match status" value="1"/>
</dbReference>
<dbReference type="InterPro" id="IPR035680">
    <property type="entry name" value="Clx_II_MBL"/>
</dbReference>
<protein>
    <recommendedName>
        <fullName evidence="7">Hydroxyacylglutathione hydrolase</fullName>
        <ecNumber evidence="7">3.1.2.6</ecNumber>
    </recommendedName>
    <alternativeName>
        <fullName evidence="7">Glyoxalase II</fullName>
        <shortName evidence="7">Glx II</shortName>
    </alternativeName>
</protein>
<proteinExistence type="inferred from homology"/>
<evidence type="ECO:0000256" key="7">
    <source>
        <dbReference type="HAMAP-Rule" id="MF_01374"/>
    </source>
</evidence>
<accession>A0A844YDA4</accession>
<comment type="subunit">
    <text evidence="7">Monomer.</text>
</comment>
<feature type="binding site" evidence="7">
    <location>
        <position position="137"/>
    </location>
    <ligand>
        <name>Zn(2+)</name>
        <dbReference type="ChEBI" id="CHEBI:29105"/>
        <label>2</label>
    </ligand>
</feature>
<comment type="similarity">
    <text evidence="3 7">Belongs to the metallo-beta-lactamase superfamily. Glyoxalase II family.</text>
</comment>
<feature type="binding site" evidence="7">
    <location>
        <position position="66"/>
    </location>
    <ligand>
        <name>Zn(2+)</name>
        <dbReference type="ChEBI" id="CHEBI:29105"/>
        <label>2</label>
    </ligand>
</feature>
<comment type="cofactor">
    <cofactor evidence="7">
        <name>Zn(2+)</name>
        <dbReference type="ChEBI" id="CHEBI:29105"/>
    </cofactor>
    <text evidence="7">Binds 2 Zn(2+) ions per subunit.</text>
</comment>
<dbReference type="OrthoDB" id="9802248at2"/>
<sequence>MTAQDTWLEVHQFPCLSDNYGFLLHDPDSGETAAIDTPDGAEYLRQAEAKGWRITQIWNTHWHPDHAGGNKEIVEAHGATIVAPREVEKLSNIDTVVGNGDTVTLGAWEARVIDVSGHTNGHVAYYLPEAAMAFVGDSVFALGCGRMFEGEPQQFWDSLDRIRQLPPETTLYCAHEYTQANAKFALHADPDNVELQLYAKEIEAKRAKDEPTVPTQLARELKTNPFLRADHNAMRNRWGGTNPAETFAALRAAKDSF</sequence>
<dbReference type="EMBL" id="WTYN01000001">
    <property type="protein sequence ID" value="MXO61932.1"/>
    <property type="molecule type" value="Genomic_DNA"/>
</dbReference>
<dbReference type="CDD" id="cd07723">
    <property type="entry name" value="hydroxyacylglutathione_hydrolase_MBL-fold"/>
    <property type="match status" value="1"/>
</dbReference>
<evidence type="ECO:0000313" key="10">
    <source>
        <dbReference type="Proteomes" id="UP000445582"/>
    </source>
</evidence>
<dbReference type="Gene3D" id="3.60.15.10">
    <property type="entry name" value="Ribonuclease Z/Hydroxyacylglutathione hydrolase-like"/>
    <property type="match status" value="1"/>
</dbReference>
<dbReference type="AlphaFoldDB" id="A0A844YDA4"/>
<dbReference type="PANTHER" id="PTHR43705:SF1">
    <property type="entry name" value="HYDROXYACYLGLUTATHIONE HYDROLASE GLOB"/>
    <property type="match status" value="1"/>
</dbReference>
<dbReference type="HAMAP" id="MF_01374">
    <property type="entry name" value="Glyoxalase_2"/>
    <property type="match status" value="1"/>
</dbReference>
<dbReference type="Pfam" id="PF00753">
    <property type="entry name" value="Lactamase_B"/>
    <property type="match status" value="1"/>
</dbReference>
<dbReference type="Proteomes" id="UP000445582">
    <property type="component" value="Unassembled WGS sequence"/>
</dbReference>
<comment type="pathway">
    <text evidence="2 7">Secondary metabolite metabolism; methylglyoxal degradation; (R)-lactate from methylglyoxal: step 2/2.</text>
</comment>
<feature type="domain" description="Metallo-beta-lactamase" evidence="8">
    <location>
        <begin position="18"/>
        <end position="175"/>
    </location>
</feature>
<dbReference type="GO" id="GO:0004416">
    <property type="term" value="F:hydroxyacylglutathione hydrolase activity"/>
    <property type="evidence" value="ECO:0007669"/>
    <property type="project" value="UniProtKB-UniRule"/>
</dbReference>
<dbReference type="InterPro" id="IPR017782">
    <property type="entry name" value="Hydroxyacylglutathione_Hdrlase"/>
</dbReference>
<dbReference type="SUPFAM" id="SSF56281">
    <property type="entry name" value="Metallo-hydrolase/oxidoreductase"/>
    <property type="match status" value="1"/>
</dbReference>
<feature type="binding site" evidence="7">
    <location>
        <position position="118"/>
    </location>
    <ligand>
        <name>Zn(2+)</name>
        <dbReference type="ChEBI" id="CHEBI:29105"/>
        <label>1</label>
    </ligand>
</feature>
<evidence type="ECO:0000313" key="9">
    <source>
        <dbReference type="EMBL" id="MXO61932.1"/>
    </source>
</evidence>
<keyword evidence="10" id="KW-1185">Reference proteome</keyword>
<dbReference type="GO" id="GO:0046872">
    <property type="term" value="F:metal ion binding"/>
    <property type="evidence" value="ECO:0007669"/>
    <property type="project" value="UniProtKB-KW"/>
</dbReference>
<evidence type="ECO:0000256" key="1">
    <source>
        <dbReference type="ARBA" id="ARBA00001623"/>
    </source>
</evidence>
<comment type="catalytic activity">
    <reaction evidence="1 7">
        <text>an S-(2-hydroxyacyl)glutathione + H2O = a 2-hydroxy carboxylate + glutathione + H(+)</text>
        <dbReference type="Rhea" id="RHEA:21864"/>
        <dbReference type="ChEBI" id="CHEBI:15377"/>
        <dbReference type="ChEBI" id="CHEBI:15378"/>
        <dbReference type="ChEBI" id="CHEBI:57925"/>
        <dbReference type="ChEBI" id="CHEBI:58896"/>
        <dbReference type="ChEBI" id="CHEBI:71261"/>
        <dbReference type="EC" id="3.1.2.6"/>
    </reaction>
</comment>
<evidence type="ECO:0000259" key="8">
    <source>
        <dbReference type="SMART" id="SM00849"/>
    </source>
</evidence>
<dbReference type="Pfam" id="PF16123">
    <property type="entry name" value="HAGH_C"/>
    <property type="match status" value="1"/>
</dbReference>
<dbReference type="PANTHER" id="PTHR43705">
    <property type="entry name" value="HYDROXYACYLGLUTATHIONE HYDROLASE"/>
    <property type="match status" value="1"/>
</dbReference>
<comment type="caution">
    <text evidence="9">The sequence shown here is derived from an EMBL/GenBank/DDBJ whole genome shotgun (WGS) entry which is preliminary data.</text>
</comment>
<evidence type="ECO:0000256" key="6">
    <source>
        <dbReference type="ARBA" id="ARBA00022833"/>
    </source>
</evidence>
<dbReference type="NCBIfam" id="TIGR03413">
    <property type="entry name" value="GSH_gloB"/>
    <property type="match status" value="1"/>
</dbReference>
<keyword evidence="4 7" id="KW-0479">Metal-binding</keyword>
<keyword evidence="6 7" id="KW-0862">Zinc</keyword>
<dbReference type="GO" id="GO:0019243">
    <property type="term" value="P:methylglyoxal catabolic process to D-lactate via S-lactoyl-glutathione"/>
    <property type="evidence" value="ECO:0007669"/>
    <property type="project" value="UniProtKB-UniRule"/>
</dbReference>
<reference evidence="9 10" key="1">
    <citation type="submission" date="2019-12" db="EMBL/GenBank/DDBJ databases">
        <title>Genomic-based taxomic classification of the family Erythrobacteraceae.</title>
        <authorList>
            <person name="Xu L."/>
        </authorList>
    </citation>
    <scope>NUCLEOTIDE SEQUENCE [LARGE SCALE GENOMIC DNA]</scope>
    <source>
        <strain evidence="9 10">MCCC 1A09965</strain>
    </source>
</reference>
<comment type="function">
    <text evidence="7">Thiolesterase that catalyzes the hydrolysis of S-D-lactoyl-glutathione to form glutathione and D-lactic acid.</text>
</comment>
<evidence type="ECO:0000256" key="3">
    <source>
        <dbReference type="ARBA" id="ARBA00006759"/>
    </source>
</evidence>
<dbReference type="InterPro" id="IPR036866">
    <property type="entry name" value="RibonucZ/Hydroxyglut_hydro"/>
</dbReference>
<name>A0A844YDA4_9SPHN</name>
<feature type="binding site" evidence="7">
    <location>
        <position position="137"/>
    </location>
    <ligand>
        <name>Zn(2+)</name>
        <dbReference type="ChEBI" id="CHEBI:29105"/>
        <label>1</label>
    </ligand>
</feature>
<evidence type="ECO:0000256" key="4">
    <source>
        <dbReference type="ARBA" id="ARBA00022723"/>
    </source>
</evidence>
<dbReference type="EC" id="3.1.2.6" evidence="7"/>
<feature type="binding site" evidence="7">
    <location>
        <position position="175"/>
    </location>
    <ligand>
        <name>Zn(2+)</name>
        <dbReference type="ChEBI" id="CHEBI:29105"/>
        <label>2</label>
    </ligand>
</feature>
<dbReference type="InterPro" id="IPR050110">
    <property type="entry name" value="Glyoxalase_II_hydrolase"/>
</dbReference>
<dbReference type="InterPro" id="IPR032282">
    <property type="entry name" value="HAGH_C"/>
</dbReference>
<feature type="binding site" evidence="7">
    <location>
        <position position="61"/>
    </location>
    <ligand>
        <name>Zn(2+)</name>
        <dbReference type="ChEBI" id="CHEBI:29105"/>
        <label>1</label>
    </ligand>
</feature>
<keyword evidence="5 7" id="KW-0378">Hydrolase</keyword>